<proteinExistence type="predicted"/>
<evidence type="ECO:0000313" key="2">
    <source>
        <dbReference type="Proteomes" id="UP000030764"/>
    </source>
</evidence>
<dbReference type="Proteomes" id="UP000030764">
    <property type="component" value="Unassembled WGS sequence"/>
</dbReference>
<dbReference type="PANTHER" id="PTHR45913">
    <property type="entry name" value="EPM2A-INTERACTING PROTEIN 1"/>
    <property type="match status" value="1"/>
</dbReference>
<reference evidence="1 2" key="1">
    <citation type="journal article" date="2014" name="Nat. Genet.">
        <title>Genome and transcriptome of the porcine whipworm Trichuris suis.</title>
        <authorList>
            <person name="Jex A.R."/>
            <person name="Nejsum P."/>
            <person name="Schwarz E.M."/>
            <person name="Hu L."/>
            <person name="Young N.D."/>
            <person name="Hall R.S."/>
            <person name="Korhonen P.K."/>
            <person name="Liao S."/>
            <person name="Thamsborg S."/>
            <person name="Xia J."/>
            <person name="Xu P."/>
            <person name="Wang S."/>
            <person name="Scheerlinck J.P."/>
            <person name="Hofmann A."/>
            <person name="Sternberg P.W."/>
            <person name="Wang J."/>
            <person name="Gasser R.B."/>
        </authorList>
    </citation>
    <scope>NUCLEOTIDE SEQUENCE [LARGE SCALE GENOMIC DNA]</scope>
    <source>
        <strain evidence="1">DCEP-RM93M</strain>
    </source>
</reference>
<name>A0A085MC18_9BILA</name>
<evidence type="ECO:0000313" key="1">
    <source>
        <dbReference type="EMBL" id="KFD54764.1"/>
    </source>
</evidence>
<dbReference type="PANTHER" id="PTHR45913:SF22">
    <property type="entry name" value="SCAN BOX DOMAIN-CONTAINING PROTEIN"/>
    <property type="match status" value="1"/>
</dbReference>
<dbReference type="AlphaFoldDB" id="A0A085MC18"/>
<sequence length="91" mass="10644">MDSLIPLSNNTVQRRIDEMSADVENTLWNVLRTEEFFLQVDESTLLQNEAVLLAYVKFINEGKLVQELLFARELLTDTRAESIFRTVEDFF</sequence>
<evidence type="ECO:0008006" key="3">
    <source>
        <dbReference type="Google" id="ProtNLM"/>
    </source>
</evidence>
<dbReference type="EMBL" id="KL363205">
    <property type="protein sequence ID" value="KFD54764.1"/>
    <property type="molecule type" value="Genomic_DNA"/>
</dbReference>
<organism evidence="1 2">
    <name type="scientific">Trichuris suis</name>
    <name type="common">pig whipworm</name>
    <dbReference type="NCBI Taxonomy" id="68888"/>
    <lineage>
        <taxon>Eukaryota</taxon>
        <taxon>Metazoa</taxon>
        <taxon>Ecdysozoa</taxon>
        <taxon>Nematoda</taxon>
        <taxon>Enoplea</taxon>
        <taxon>Dorylaimia</taxon>
        <taxon>Trichinellida</taxon>
        <taxon>Trichuridae</taxon>
        <taxon>Trichuris</taxon>
    </lineage>
</organism>
<gene>
    <name evidence="1" type="ORF">M513_04464</name>
</gene>
<keyword evidence="2" id="KW-1185">Reference proteome</keyword>
<accession>A0A085MC18</accession>
<protein>
    <recommendedName>
        <fullName evidence="3">DUF4371 domain-containing protein</fullName>
    </recommendedName>
</protein>